<dbReference type="InterPro" id="IPR016181">
    <property type="entry name" value="Acyl_CoA_acyltransferase"/>
</dbReference>
<dbReference type="PANTHER" id="PTHR31143:SF2">
    <property type="entry name" value="FR47-LIKE DOMAIN-CONTAINING PROTEIN-RELATED"/>
    <property type="match status" value="1"/>
</dbReference>
<dbReference type="Gene3D" id="3.40.630.110">
    <property type="entry name" value="GNAT acetyltransferase-like"/>
    <property type="match status" value="1"/>
</dbReference>
<evidence type="ECO:0000259" key="1">
    <source>
        <dbReference type="PROSITE" id="PS51186"/>
    </source>
</evidence>
<organism evidence="2 3">
    <name type="scientific">Clostridium subterminale</name>
    <dbReference type="NCBI Taxonomy" id="1550"/>
    <lineage>
        <taxon>Bacteria</taxon>
        <taxon>Bacillati</taxon>
        <taxon>Bacillota</taxon>
        <taxon>Clostridia</taxon>
        <taxon>Eubacteriales</taxon>
        <taxon>Clostridiaceae</taxon>
        <taxon>Clostridium</taxon>
    </lineage>
</organism>
<dbReference type="Proteomes" id="UP001501047">
    <property type="component" value="Unassembled WGS sequence"/>
</dbReference>
<feature type="domain" description="N-acetyltransferase" evidence="1">
    <location>
        <begin position="137"/>
        <end position="273"/>
    </location>
</feature>
<dbReference type="Gene3D" id="3.40.630.30">
    <property type="match status" value="1"/>
</dbReference>
<keyword evidence="3" id="KW-1185">Reference proteome</keyword>
<dbReference type="SUPFAM" id="SSF55729">
    <property type="entry name" value="Acyl-CoA N-acyltransferases (Nat)"/>
    <property type="match status" value="1"/>
</dbReference>
<dbReference type="InterPro" id="IPR042573">
    <property type="entry name" value="GNAT_acetyltra_N"/>
</dbReference>
<dbReference type="InterPro" id="IPR000182">
    <property type="entry name" value="GNAT_dom"/>
</dbReference>
<evidence type="ECO:0000313" key="2">
    <source>
        <dbReference type="EMBL" id="GAA0776595.1"/>
    </source>
</evidence>
<evidence type="ECO:0000313" key="3">
    <source>
        <dbReference type="Proteomes" id="UP001501047"/>
    </source>
</evidence>
<dbReference type="InterPro" id="IPR027365">
    <property type="entry name" value="GNAT_acetyltra_YdfB-like"/>
</dbReference>
<accession>A0ABN1KUY3</accession>
<reference evidence="2 3" key="1">
    <citation type="journal article" date="2019" name="Int. J. Syst. Evol. Microbiol.">
        <title>The Global Catalogue of Microorganisms (GCM) 10K type strain sequencing project: providing services to taxonomists for standard genome sequencing and annotation.</title>
        <authorList>
            <consortium name="The Broad Institute Genomics Platform"/>
            <consortium name="The Broad Institute Genome Sequencing Center for Infectious Disease"/>
            <person name="Wu L."/>
            <person name="Ma J."/>
        </authorList>
    </citation>
    <scope>NUCLEOTIDE SEQUENCE [LARGE SCALE GENOMIC DNA]</scope>
    <source>
        <strain evidence="2 3">JCM 1417</strain>
    </source>
</reference>
<dbReference type="PROSITE" id="PS51186">
    <property type="entry name" value="GNAT"/>
    <property type="match status" value="1"/>
</dbReference>
<proteinExistence type="predicted"/>
<name>A0ABN1KUY3_CLOSU</name>
<gene>
    <name evidence="2" type="ORF">GCM10008908_30260</name>
</gene>
<dbReference type="PANTHER" id="PTHR31143">
    <property type="match status" value="1"/>
</dbReference>
<sequence length="284" mass="32894">MYKLTKTDYIKVLSLLHELKEECVFAHAVLENIQYGHIYVDDISNPKCCLIVSKGGKYFVAGDEEDLNFREFICSYLKNQSNHSNYFDLYVSSEKWLKIINELLEGCVVNLWRSIYCYNSKENYKTNTLKFKIPEGFVLKKMDEYLYDKYAREIDQSYCDIWGSAKKFIENGFGFCVLCNNEFVSTCNTCYVGGGCAEIDIMTNSKYRGKGFASITCSAFIRYCLEHELIPTWDADGGNEASNKLALKLGFAKSKDVNILWWHEDEEMIKSYLKKYNYLSITSS</sequence>
<dbReference type="EMBL" id="BAAACI010000007">
    <property type="protein sequence ID" value="GAA0776595.1"/>
    <property type="molecule type" value="Genomic_DNA"/>
</dbReference>
<protein>
    <submittedName>
        <fullName evidence="2">GNAT family N-acetyltransferase</fullName>
    </submittedName>
</protein>
<comment type="caution">
    <text evidence="2">The sequence shown here is derived from an EMBL/GenBank/DDBJ whole genome shotgun (WGS) entry which is preliminary data.</text>
</comment>
<dbReference type="RefSeq" id="WP_343827325.1">
    <property type="nucleotide sequence ID" value="NZ_BAAACI010000007.1"/>
</dbReference>
<dbReference type="Pfam" id="PF12746">
    <property type="entry name" value="GNAT_acetyltran"/>
    <property type="match status" value="1"/>
</dbReference>